<organism evidence="1 2">
    <name type="scientific">Saguinus oedipus</name>
    <name type="common">Cotton-top tamarin</name>
    <name type="synonym">Oedipomidas oedipus</name>
    <dbReference type="NCBI Taxonomy" id="9490"/>
    <lineage>
        <taxon>Eukaryota</taxon>
        <taxon>Metazoa</taxon>
        <taxon>Chordata</taxon>
        <taxon>Craniata</taxon>
        <taxon>Vertebrata</taxon>
        <taxon>Euteleostomi</taxon>
        <taxon>Mammalia</taxon>
        <taxon>Eutheria</taxon>
        <taxon>Euarchontoglires</taxon>
        <taxon>Primates</taxon>
        <taxon>Haplorrhini</taxon>
        <taxon>Platyrrhini</taxon>
        <taxon>Cebidae</taxon>
        <taxon>Callitrichinae</taxon>
        <taxon>Saguinus</taxon>
    </lineage>
</organism>
<dbReference type="EMBL" id="JASSZA010000022">
    <property type="protein sequence ID" value="KAK2084602.1"/>
    <property type="molecule type" value="Genomic_DNA"/>
</dbReference>
<dbReference type="Proteomes" id="UP001266305">
    <property type="component" value="Unassembled WGS sequence"/>
</dbReference>
<reference evidence="1 2" key="1">
    <citation type="submission" date="2023-05" db="EMBL/GenBank/DDBJ databases">
        <title>B98-5 Cell Line De Novo Hybrid Assembly: An Optical Mapping Approach.</title>
        <authorList>
            <person name="Kananen K."/>
            <person name="Auerbach J.A."/>
            <person name="Kautto E."/>
            <person name="Blachly J.S."/>
        </authorList>
    </citation>
    <scope>NUCLEOTIDE SEQUENCE [LARGE SCALE GENOMIC DNA]</scope>
    <source>
        <strain evidence="1">B95-8</strain>
        <tissue evidence="1">Cell line</tissue>
    </source>
</reference>
<sequence length="70" mass="8091">MFKNKGLGIVEEEVELFSKAVLEDKGRVPCCQRQEEDEAEEHREKLAEEGVLLRARHYQQQPHGGRTSQI</sequence>
<name>A0ABQ9TIL0_SAGOE</name>
<protein>
    <submittedName>
        <fullName evidence="1">Uncharacterized protein</fullName>
    </submittedName>
</protein>
<comment type="caution">
    <text evidence="1">The sequence shown here is derived from an EMBL/GenBank/DDBJ whole genome shotgun (WGS) entry which is preliminary data.</text>
</comment>
<proteinExistence type="predicted"/>
<accession>A0ABQ9TIL0</accession>
<keyword evidence="2" id="KW-1185">Reference proteome</keyword>
<evidence type="ECO:0000313" key="2">
    <source>
        <dbReference type="Proteomes" id="UP001266305"/>
    </source>
</evidence>
<evidence type="ECO:0000313" key="1">
    <source>
        <dbReference type="EMBL" id="KAK2084602.1"/>
    </source>
</evidence>
<gene>
    <name evidence="1" type="ORF">P7K49_037635</name>
</gene>